<evidence type="ECO:0000256" key="5">
    <source>
        <dbReference type="HAMAP-Rule" id="MF_01600"/>
    </source>
</evidence>
<reference evidence="8" key="1">
    <citation type="submission" date="2016-10" db="EMBL/GenBank/DDBJ databases">
        <authorList>
            <person name="Varghese N."/>
            <person name="Submissions S."/>
        </authorList>
    </citation>
    <scope>NUCLEOTIDE SEQUENCE [LARGE SCALE GENOMIC DNA]</scope>
    <source>
        <strain evidence="8">KPR-1</strain>
    </source>
</reference>
<dbReference type="PANTHER" id="PTHR39344:SF1">
    <property type="entry name" value="UPF0182 PROTEIN SLL1060"/>
    <property type="match status" value="1"/>
</dbReference>
<evidence type="ECO:0000313" key="8">
    <source>
        <dbReference type="Proteomes" id="UP000199288"/>
    </source>
</evidence>
<evidence type="ECO:0000256" key="6">
    <source>
        <dbReference type="SAM" id="MobiDB-lite"/>
    </source>
</evidence>
<feature type="compositionally biased region" description="Basic and acidic residues" evidence="6">
    <location>
        <begin position="1012"/>
        <end position="1026"/>
    </location>
</feature>
<dbReference type="AlphaFoldDB" id="A0A1H3VVZ7"/>
<dbReference type="PANTHER" id="PTHR39344">
    <property type="entry name" value="UPF0182 PROTEIN SLL1060"/>
    <property type="match status" value="1"/>
</dbReference>
<keyword evidence="3 5" id="KW-1133">Transmembrane helix</keyword>
<organism evidence="7 8">
    <name type="scientific">Bowdeniella nasicola</name>
    <dbReference type="NCBI Taxonomy" id="208480"/>
    <lineage>
        <taxon>Bacteria</taxon>
        <taxon>Bacillati</taxon>
        <taxon>Actinomycetota</taxon>
        <taxon>Actinomycetes</taxon>
        <taxon>Actinomycetales</taxon>
        <taxon>Actinomycetaceae</taxon>
        <taxon>Bowdeniella</taxon>
    </lineage>
</organism>
<comment type="subcellular location">
    <subcellularLocation>
        <location evidence="5">Cell membrane</location>
        <topology evidence="5">Multi-pass membrane protein</topology>
    </subcellularLocation>
</comment>
<evidence type="ECO:0000256" key="4">
    <source>
        <dbReference type="ARBA" id="ARBA00023136"/>
    </source>
</evidence>
<feature type="transmembrane region" description="Helical" evidence="5">
    <location>
        <begin position="390"/>
        <end position="411"/>
    </location>
</feature>
<feature type="compositionally biased region" description="Low complexity" evidence="6">
    <location>
        <begin position="1079"/>
        <end position="1099"/>
    </location>
</feature>
<feature type="region of interest" description="Disordered" evidence="6">
    <location>
        <begin position="1068"/>
        <end position="1099"/>
    </location>
</feature>
<dbReference type="Pfam" id="PF03699">
    <property type="entry name" value="UPF0182"/>
    <property type="match status" value="1"/>
</dbReference>
<feature type="transmembrane region" description="Helical" evidence="5">
    <location>
        <begin position="126"/>
        <end position="147"/>
    </location>
</feature>
<proteinExistence type="inferred from homology"/>
<evidence type="ECO:0000256" key="1">
    <source>
        <dbReference type="ARBA" id="ARBA00022475"/>
    </source>
</evidence>
<evidence type="ECO:0000256" key="2">
    <source>
        <dbReference type="ARBA" id="ARBA00022692"/>
    </source>
</evidence>
<comment type="similarity">
    <text evidence="5">Belongs to the UPF0182 family.</text>
</comment>
<feature type="transmembrane region" description="Helical" evidence="5">
    <location>
        <begin position="278"/>
        <end position="303"/>
    </location>
</feature>
<name>A0A1H3VVZ7_9ACTO</name>
<evidence type="ECO:0000313" key="7">
    <source>
        <dbReference type="EMBL" id="SDZ78384.1"/>
    </source>
</evidence>
<gene>
    <name evidence="7" type="ORF">SAMN02910418_00241</name>
</gene>
<dbReference type="EMBL" id="FNQV01000001">
    <property type="protein sequence ID" value="SDZ78384.1"/>
    <property type="molecule type" value="Genomic_DNA"/>
</dbReference>
<sequence length="1099" mass="118886">MNSDDSKRPEDEDGRPDDEKAGGEGGKAQSGDPFFGPGGLFGAVFGAPDGDSKGPDRPVGPFGMFGMGGPTDPRRPGGPSGPAGPGGGSGGSGGGGGRGPAGSPFGRPGRPSGPGKSLFSGGKPSPLLITLLILGAIGFTLWAAAGFYTDILWFNQIGFSSVFWTTWIARAVMFLIGFVLTALVLFFTMQWAYRSRPKADSGASAQSMERYRQAIDPMRKFLFVVVPLIMGLFTGSSLAAQWQTFLLWWNRAPFNSKDPIFGMDNSFFVFSLPFIRSIVSFLLMLAIFSTIAGLVVSYIYGGVKTQPKFHMDKSARIHASLAGAFVVLLIGVNYWLDRYSLLLKQNPRFLGAGYTDVHAVLPAKAILAAIALVVVVLFVITAYRGSWKLPAVGVALMVVSALVLGMGYPYLVEKFRVTPNAQEIESTYIQNNIDATLNAYGLQDVDTQTYAAKTTAEAGQLREDSESTASIRLLDPNVVSPTFRQLQQNRQYYNFPPQLSVDRYEIDGVKHDTVIGVRELQQDGLDASQRTWVNDHTVYTHGFGVVAAKGNTTASDGRPSFMQQGIPSTGVLGDYEPRVYFGESSPLYSIVGAPEGTEPWELDYPDDNAPNGQVNTTYQGDGGPSIGNLWNKLLFAIKFGSWDILFSERVTSESQILYDRAPRERVAKVAPYLTLDGRSYPAVVDRDDNPETPKELVWIVDGYTTSNNFPYSARAQLEQAVEDSLTQGQQIIATSSQINYIRNSVKAVVNAYDGSVTLYAWDEDDPVLKAWMAVYPDTVKPKSEISGDLMSHLRYPEDLFKVQRELLTKYHVTDARSFYSGGDFWKSPDDPTQSNARISQPPYYLTLKMPGQDEATFSLTSSFTPGGQTDREVLTGFLAVDAEPGSTAGEVREGYGKLRLLELPRDLTVPGPGQVQNMFNAAPRISQELNLLAQNASQVIRGNLLTLPVGDGLLYVQPIYVQSAQGTKFPLLHRITVAFGDEIGYAATLDEALDQVFGGDSGAKAGDAGVDPGDREAPGDEGETKGAREKLAEALNRAREAMQESTTAMQAGDWEAYGAAQNKLQKALEDAVAAEQEDTGAAPAPEATDTPAPEETGGE</sequence>
<keyword evidence="8" id="KW-1185">Reference proteome</keyword>
<keyword evidence="4 5" id="KW-0472">Membrane</keyword>
<dbReference type="GO" id="GO:0005576">
    <property type="term" value="C:extracellular region"/>
    <property type="evidence" value="ECO:0007669"/>
    <property type="project" value="TreeGrafter"/>
</dbReference>
<feature type="transmembrane region" description="Helical" evidence="5">
    <location>
        <begin position="315"/>
        <end position="336"/>
    </location>
</feature>
<keyword evidence="2 5" id="KW-0812">Transmembrane</keyword>
<evidence type="ECO:0000256" key="3">
    <source>
        <dbReference type="ARBA" id="ARBA00022989"/>
    </source>
</evidence>
<feature type="transmembrane region" description="Helical" evidence="5">
    <location>
        <begin position="221"/>
        <end position="242"/>
    </location>
</feature>
<feature type="compositionally biased region" description="Basic and acidic residues" evidence="6">
    <location>
        <begin position="1"/>
        <end position="10"/>
    </location>
</feature>
<dbReference type="GO" id="GO:0005886">
    <property type="term" value="C:plasma membrane"/>
    <property type="evidence" value="ECO:0007669"/>
    <property type="project" value="UniProtKB-SubCell"/>
</dbReference>
<feature type="region of interest" description="Disordered" evidence="6">
    <location>
        <begin position="1"/>
        <end position="119"/>
    </location>
</feature>
<feature type="compositionally biased region" description="Gly residues" evidence="6">
    <location>
        <begin position="78"/>
        <end position="100"/>
    </location>
</feature>
<dbReference type="RefSeq" id="WP_261976987.1">
    <property type="nucleotide sequence ID" value="NZ_FNQV01000001.1"/>
</dbReference>
<feature type="transmembrane region" description="Helical" evidence="5">
    <location>
        <begin position="365"/>
        <end position="383"/>
    </location>
</feature>
<dbReference type="InterPro" id="IPR005372">
    <property type="entry name" value="UPF0182"/>
</dbReference>
<dbReference type="HAMAP" id="MF_01600">
    <property type="entry name" value="UPF0182"/>
    <property type="match status" value="1"/>
</dbReference>
<protein>
    <recommendedName>
        <fullName evidence="5">UPF0182 protein SAMN02910418_00241</fullName>
    </recommendedName>
</protein>
<feature type="compositionally biased region" description="Low complexity" evidence="6">
    <location>
        <begin position="101"/>
        <end position="115"/>
    </location>
</feature>
<keyword evidence="1 5" id="KW-1003">Cell membrane</keyword>
<accession>A0A1H3VVZ7</accession>
<feature type="transmembrane region" description="Helical" evidence="5">
    <location>
        <begin position="167"/>
        <end position="188"/>
    </location>
</feature>
<dbReference type="Proteomes" id="UP000199288">
    <property type="component" value="Unassembled WGS sequence"/>
</dbReference>
<feature type="region of interest" description="Disordered" evidence="6">
    <location>
        <begin position="1003"/>
        <end position="1026"/>
    </location>
</feature>